<evidence type="ECO:0000256" key="3">
    <source>
        <dbReference type="SAM" id="SignalP"/>
    </source>
</evidence>
<organism evidence="4 5">
    <name type="scientific">Ramularia collo-cygni</name>
    <dbReference type="NCBI Taxonomy" id="112498"/>
    <lineage>
        <taxon>Eukaryota</taxon>
        <taxon>Fungi</taxon>
        <taxon>Dikarya</taxon>
        <taxon>Ascomycota</taxon>
        <taxon>Pezizomycotina</taxon>
        <taxon>Dothideomycetes</taxon>
        <taxon>Dothideomycetidae</taxon>
        <taxon>Mycosphaerellales</taxon>
        <taxon>Mycosphaerellaceae</taxon>
        <taxon>Ramularia</taxon>
    </lineage>
</organism>
<feature type="region of interest" description="Disordered" evidence="1">
    <location>
        <begin position="305"/>
        <end position="390"/>
    </location>
</feature>
<feature type="compositionally biased region" description="Basic and acidic residues" evidence="1">
    <location>
        <begin position="232"/>
        <end position="241"/>
    </location>
</feature>
<feature type="compositionally biased region" description="Polar residues" evidence="1">
    <location>
        <begin position="362"/>
        <end position="377"/>
    </location>
</feature>
<feature type="chain" id="PRO_5013602129" description="CSI2 protein" evidence="3">
    <location>
        <begin position="22"/>
        <end position="413"/>
    </location>
</feature>
<keyword evidence="2" id="KW-0472">Membrane</keyword>
<proteinExistence type="predicted"/>
<keyword evidence="2" id="KW-0812">Transmembrane</keyword>
<dbReference type="GO" id="GO:0000324">
    <property type="term" value="C:fungal-type vacuole"/>
    <property type="evidence" value="ECO:0007669"/>
    <property type="project" value="TreeGrafter"/>
</dbReference>
<dbReference type="PANTHER" id="PTHR36089:SF1">
    <property type="entry name" value="CHITIN SYNTHASE 3 COMPLEX PROTEIN CSI2-RELATED"/>
    <property type="match status" value="1"/>
</dbReference>
<keyword evidence="3" id="KW-0732">Signal</keyword>
<feature type="signal peptide" evidence="3">
    <location>
        <begin position="1"/>
        <end position="21"/>
    </location>
</feature>
<keyword evidence="2" id="KW-1133">Transmembrane helix</keyword>
<evidence type="ECO:0000256" key="1">
    <source>
        <dbReference type="SAM" id="MobiDB-lite"/>
    </source>
</evidence>
<feature type="region of interest" description="Disordered" evidence="1">
    <location>
        <begin position="223"/>
        <end position="255"/>
    </location>
</feature>
<feature type="region of interest" description="Disordered" evidence="1">
    <location>
        <begin position="42"/>
        <end position="100"/>
    </location>
</feature>
<dbReference type="InterPro" id="IPR051009">
    <property type="entry name" value="PRM"/>
</dbReference>
<evidence type="ECO:0000256" key="2">
    <source>
        <dbReference type="SAM" id="Phobius"/>
    </source>
</evidence>
<reference evidence="4 5" key="1">
    <citation type="submission" date="2016-03" db="EMBL/GenBank/DDBJ databases">
        <authorList>
            <person name="Ploux O."/>
        </authorList>
    </citation>
    <scope>NUCLEOTIDE SEQUENCE [LARGE SCALE GENOMIC DNA]</scope>
    <source>
        <strain evidence="4 5">URUG2</strain>
    </source>
</reference>
<evidence type="ECO:0000313" key="4">
    <source>
        <dbReference type="EMBL" id="CZT18056.1"/>
    </source>
</evidence>
<dbReference type="RefSeq" id="XP_023624946.1">
    <property type="nucleotide sequence ID" value="XM_023769178.1"/>
</dbReference>
<dbReference type="AlphaFoldDB" id="A0A2D3V3E6"/>
<gene>
    <name evidence="4" type="ORF">RCC_03894</name>
</gene>
<dbReference type="GeneID" id="35599082"/>
<name>A0A2D3V3E6_9PEZI</name>
<feature type="transmembrane region" description="Helical" evidence="2">
    <location>
        <begin position="150"/>
        <end position="172"/>
    </location>
</feature>
<dbReference type="PANTHER" id="PTHR36089">
    <property type="entry name" value="CHITIN SYNTHASE 3 COMPLEX PROTEIN CSI2-RELATED"/>
    <property type="match status" value="1"/>
</dbReference>
<protein>
    <recommendedName>
        <fullName evidence="6">CSI2 protein</fullName>
    </recommendedName>
</protein>
<evidence type="ECO:0000313" key="5">
    <source>
        <dbReference type="Proteomes" id="UP000225277"/>
    </source>
</evidence>
<accession>A0A2D3V3E6</accession>
<sequence length="413" mass="42316">MPRLMRAVALAALLAVPMVHAQVDVNVSLDLPDLATVTGATSTSAAESSATSDATTAQTTAASSGGDDQTSTTEASSTATTSDAADSTASGTSADLTATFPDATTSTTSGALFSLTGLPTIAGAGIPTLVIPYTAAAPFMQKSTMPEGTVFIAVGAVLAFMGACVLLWRGLVAWSINRSVKRAAMASIWGPEKKGAPAWKSGTGKHAYNKRYEDGSSMSLDALTSAGKPIKPSKDDHDRRQSSAPPQGLFFSPTAQASNRASSAAFDNRNSTYLPAGYYAAPADGATGGRTSRASLVGGSLAPYARHSTVNTPSPPHSPGVQGSRSASAFGSRDGLRQHDALRAPSREGRNASLSRDGYGNERSSFLYQEPSSSSLAVGTGGHNNGEYMAGQRAPSAVLDDLFENHGRMNQGL</sequence>
<evidence type="ECO:0008006" key="6">
    <source>
        <dbReference type="Google" id="ProtNLM"/>
    </source>
</evidence>
<dbReference type="EMBL" id="FJUY01000005">
    <property type="protein sequence ID" value="CZT18056.1"/>
    <property type="molecule type" value="Genomic_DNA"/>
</dbReference>
<dbReference type="OrthoDB" id="4065319at2759"/>
<dbReference type="Proteomes" id="UP000225277">
    <property type="component" value="Unassembled WGS sequence"/>
</dbReference>
<keyword evidence="5" id="KW-1185">Reference proteome</keyword>
<feature type="compositionally biased region" description="Basic and acidic residues" evidence="1">
    <location>
        <begin position="334"/>
        <end position="350"/>
    </location>
</feature>